<gene>
    <name evidence="7" type="ORF">EJN92_21050</name>
</gene>
<feature type="signal peptide" evidence="6">
    <location>
        <begin position="1"/>
        <end position="26"/>
    </location>
</feature>
<evidence type="ECO:0000313" key="7">
    <source>
        <dbReference type="EMBL" id="AZP14266.1"/>
    </source>
</evidence>
<reference evidence="7 8" key="1">
    <citation type="journal article" date="2011" name="Int. J. Syst. Evol. Microbiol.">
        <title>Description of Undibacterium oligocarboniphilum sp. nov., isolated from purified water, and Undibacterium pigrum strain CCUG 49012 as the type strain of Undibacterium parvum sp. nov., and emended descriptions of the genus Undibacterium and the species Undibacterium pigrum.</title>
        <authorList>
            <person name="Eder W."/>
            <person name="Wanner G."/>
            <person name="Ludwig W."/>
            <person name="Busse H.J."/>
            <person name="Ziemke-Kageler F."/>
            <person name="Lang E."/>
        </authorList>
    </citation>
    <scope>NUCLEOTIDE SEQUENCE [LARGE SCALE GENOMIC DNA]</scope>
    <source>
        <strain evidence="7 8">DSM 23061</strain>
    </source>
</reference>
<evidence type="ECO:0000256" key="3">
    <source>
        <dbReference type="ARBA" id="ARBA00022729"/>
    </source>
</evidence>
<evidence type="ECO:0000256" key="2">
    <source>
        <dbReference type="ARBA" id="ARBA00005722"/>
    </source>
</evidence>
<name>A0A3S9HQ74_9BURK</name>
<evidence type="ECO:0000256" key="5">
    <source>
        <dbReference type="ARBA" id="ARBA00023237"/>
    </source>
</evidence>
<dbReference type="Pfam" id="PF06629">
    <property type="entry name" value="MipA"/>
    <property type="match status" value="1"/>
</dbReference>
<dbReference type="AlphaFoldDB" id="A0A3S9HQ74"/>
<comment type="similarity">
    <text evidence="2">Belongs to the MipA/OmpV family.</text>
</comment>
<dbReference type="PANTHER" id="PTHR38776:SF1">
    <property type="entry name" value="MLTA-INTERACTING PROTEIN-RELATED"/>
    <property type="match status" value="1"/>
</dbReference>
<accession>A0A3S9HQ74</accession>
<keyword evidence="8" id="KW-1185">Reference proteome</keyword>
<keyword evidence="5" id="KW-0998">Cell outer membrane</keyword>
<dbReference type="Proteomes" id="UP000275663">
    <property type="component" value="Chromosome"/>
</dbReference>
<dbReference type="EMBL" id="CP034464">
    <property type="protein sequence ID" value="AZP14266.1"/>
    <property type="molecule type" value="Genomic_DNA"/>
</dbReference>
<keyword evidence="3 6" id="KW-0732">Signal</keyword>
<protein>
    <submittedName>
        <fullName evidence="7">MipA/OmpV family protein</fullName>
    </submittedName>
</protein>
<evidence type="ECO:0000313" key="8">
    <source>
        <dbReference type="Proteomes" id="UP000275663"/>
    </source>
</evidence>
<dbReference type="OrthoDB" id="8585044at2"/>
<comment type="subcellular location">
    <subcellularLocation>
        <location evidence="1">Cell outer membrane</location>
    </subcellularLocation>
</comment>
<evidence type="ECO:0000256" key="4">
    <source>
        <dbReference type="ARBA" id="ARBA00023136"/>
    </source>
</evidence>
<dbReference type="GO" id="GO:0009279">
    <property type="term" value="C:cell outer membrane"/>
    <property type="evidence" value="ECO:0007669"/>
    <property type="project" value="UniProtKB-SubCell"/>
</dbReference>
<sequence>MTKHTIKQFVLMAVIAASSASTSVFAQSFDSVRLFGAAPGSDGGLVGVGAVMGTEYRGSDQRRNMVVPLLDYQWSNGWFAGTSNGVGYNFSKTPGLDYGVRLTVDLGRKENRSDALRGMGDIAAKAEYGAFLNYSVTREFTLTSSYRYGSRDNNKGSVLDLGAVYSFMLAPTWRMALGAATSVVDSDYMQTNFGVTKAQAASSNYAAYTPKSGIRDVRASSSLTYIINPRASMTAVLSYSSLASEAKNSPLTRDSNALTGVLAAVYAF</sequence>
<dbReference type="InterPro" id="IPR010583">
    <property type="entry name" value="MipA"/>
</dbReference>
<dbReference type="PANTHER" id="PTHR38776">
    <property type="entry name" value="MLTA-INTERACTING PROTEIN-RELATED"/>
    <property type="match status" value="1"/>
</dbReference>
<keyword evidence="4" id="KW-0472">Membrane</keyword>
<evidence type="ECO:0000256" key="6">
    <source>
        <dbReference type="SAM" id="SignalP"/>
    </source>
</evidence>
<dbReference type="RefSeq" id="WP_126129627.1">
    <property type="nucleotide sequence ID" value="NZ_CP034464.1"/>
</dbReference>
<organism evidence="7 8">
    <name type="scientific">Undibacterium parvum</name>
    <dbReference type="NCBI Taxonomy" id="401471"/>
    <lineage>
        <taxon>Bacteria</taxon>
        <taxon>Pseudomonadati</taxon>
        <taxon>Pseudomonadota</taxon>
        <taxon>Betaproteobacteria</taxon>
        <taxon>Burkholderiales</taxon>
        <taxon>Oxalobacteraceae</taxon>
        <taxon>Undibacterium</taxon>
    </lineage>
</organism>
<evidence type="ECO:0000256" key="1">
    <source>
        <dbReference type="ARBA" id="ARBA00004442"/>
    </source>
</evidence>
<feature type="chain" id="PRO_5019305792" evidence="6">
    <location>
        <begin position="27"/>
        <end position="268"/>
    </location>
</feature>
<proteinExistence type="inferred from homology"/>
<dbReference type="KEGG" id="upv:EJN92_21050"/>